<sequence length="713" mass="84715">MNNYQNFDFIQEKGIQISDLLFSQTTLTDWVQSVRDEYNYSCEFPEETFSKLNEITKSDKDLNGALRGICFDPDCPENSIILFQYIFFPESKEDHQDENYEEEQNENDFDIDDSFSQEIKLTMTSEELEMKQNDQIENLSNILEISKDVSLLLLKRYNWSTDRIVSDFCDNHQEILNLLHIKEEDLNNSLSFRVIKGNFECGICFCECDEIYELYCAHKFCRECWCDYIKSSVEKGSSTIHCMEENCDAEIMPSDVSRLCGEEIGTAYKKYILDEQVNSNNQLLHCTAPGCKNVLTLESVGICNIATCPCGKRICWKCKEDVHVPMKCGQMKEWNDCAESMLCLVREQRKWENREKKIMEWRRNHIGEIQSFYEEKIEKSKQEKVEKDENERTEIERLIAQFKSEPNNQEIKEKIEKKEREHKINEQERQKEIESLENELHNFLIGIRDSNYSDFYMRNVRESEELREWSKREHTTEELLDHITRKCPKCGRRIEKDGGCNFMQCSQCSFQFCWVCGSDWSTHGDHFICNKFDGTVLNEVDDEDIGFEDNEEIGDLDPKDFLYKKQSLPPMNEENITSFNKFNHYFKRYMMHIKAHKLELKYRDSYRQNLLQDFLHEMSERTANEFIHRIFKAIDIARSTLTFSYPAAYLWKNGSRGLIFFETYQSNLEIAMEKLVGMVERNLDDNTSHFEHFTEMLEKYTNIMLSETDKYMY</sequence>
<evidence type="ECO:0000256" key="5">
    <source>
        <dbReference type="ARBA" id="ARBA00022737"/>
    </source>
</evidence>
<dbReference type="SMART" id="SM00647">
    <property type="entry name" value="IBR"/>
    <property type="match status" value="2"/>
</dbReference>
<dbReference type="Gene3D" id="1.20.120.1750">
    <property type="match status" value="1"/>
</dbReference>
<organism evidence="11 12">
    <name type="scientific">Tritrichomonas foetus</name>
    <dbReference type="NCBI Taxonomy" id="1144522"/>
    <lineage>
        <taxon>Eukaryota</taxon>
        <taxon>Metamonada</taxon>
        <taxon>Parabasalia</taxon>
        <taxon>Tritrichomonadida</taxon>
        <taxon>Tritrichomonadidae</taxon>
        <taxon>Tritrichomonas</taxon>
    </lineage>
</organism>
<reference evidence="11" key="1">
    <citation type="submission" date="2016-10" db="EMBL/GenBank/DDBJ databases">
        <authorList>
            <person name="Benchimol M."/>
            <person name="Almeida L.G."/>
            <person name="Vasconcelos A.T."/>
            <person name="Perreira-Neves A."/>
            <person name="Rosa I.A."/>
            <person name="Tasca T."/>
            <person name="Bogo M.R."/>
            <person name="de Souza W."/>
        </authorList>
    </citation>
    <scope>NUCLEOTIDE SEQUENCE [LARGE SCALE GENOMIC DNA]</scope>
    <source>
        <strain evidence="11">K</strain>
    </source>
</reference>
<dbReference type="GO" id="GO:0008270">
    <property type="term" value="F:zinc ion binding"/>
    <property type="evidence" value="ECO:0007669"/>
    <property type="project" value="UniProtKB-KW"/>
</dbReference>
<keyword evidence="12" id="KW-1185">Reference proteome</keyword>
<feature type="domain" description="RING-type" evidence="10">
    <location>
        <begin position="197"/>
        <end position="533"/>
    </location>
</feature>
<evidence type="ECO:0000256" key="6">
    <source>
        <dbReference type="ARBA" id="ARBA00022771"/>
    </source>
</evidence>
<feature type="coiled-coil region" evidence="9">
    <location>
        <begin position="378"/>
        <end position="439"/>
    </location>
</feature>
<keyword evidence="6" id="KW-0863">Zinc-finger</keyword>
<evidence type="ECO:0000259" key="10">
    <source>
        <dbReference type="PROSITE" id="PS51873"/>
    </source>
</evidence>
<dbReference type="AlphaFoldDB" id="A0A1J4KGA3"/>
<proteinExistence type="predicted"/>
<evidence type="ECO:0000256" key="4">
    <source>
        <dbReference type="ARBA" id="ARBA00022723"/>
    </source>
</evidence>
<protein>
    <recommendedName>
        <fullName evidence="2">RBR-type E3 ubiquitin transferase</fullName>
        <ecNumber evidence="2">2.3.2.31</ecNumber>
    </recommendedName>
</protein>
<dbReference type="InterPro" id="IPR031127">
    <property type="entry name" value="E3_UB_ligase_RBR"/>
</dbReference>
<evidence type="ECO:0000313" key="12">
    <source>
        <dbReference type="Proteomes" id="UP000179807"/>
    </source>
</evidence>
<evidence type="ECO:0000256" key="7">
    <source>
        <dbReference type="ARBA" id="ARBA00022786"/>
    </source>
</evidence>
<dbReference type="SUPFAM" id="SSF57850">
    <property type="entry name" value="RING/U-box"/>
    <property type="match status" value="3"/>
</dbReference>
<comment type="caution">
    <text evidence="11">The sequence shown here is derived from an EMBL/GenBank/DDBJ whole genome shotgun (WGS) entry which is preliminary data.</text>
</comment>
<dbReference type="Gene3D" id="3.30.40.10">
    <property type="entry name" value="Zinc/RING finger domain, C3HC4 (zinc finger)"/>
    <property type="match status" value="1"/>
</dbReference>
<dbReference type="InterPro" id="IPR013083">
    <property type="entry name" value="Znf_RING/FYVE/PHD"/>
</dbReference>
<keyword evidence="3" id="KW-0808">Transferase</keyword>
<dbReference type="Pfam" id="PF01485">
    <property type="entry name" value="IBR"/>
    <property type="match status" value="1"/>
</dbReference>
<evidence type="ECO:0000256" key="8">
    <source>
        <dbReference type="ARBA" id="ARBA00022833"/>
    </source>
</evidence>
<dbReference type="RefSeq" id="XP_068361964.1">
    <property type="nucleotide sequence ID" value="XM_068502643.1"/>
</dbReference>
<keyword evidence="8" id="KW-0862">Zinc</keyword>
<dbReference type="Proteomes" id="UP000179807">
    <property type="component" value="Unassembled WGS sequence"/>
</dbReference>
<keyword evidence="5" id="KW-0677">Repeat</keyword>
<evidence type="ECO:0000256" key="9">
    <source>
        <dbReference type="SAM" id="Coils"/>
    </source>
</evidence>
<dbReference type="InterPro" id="IPR002867">
    <property type="entry name" value="IBR_dom"/>
</dbReference>
<dbReference type="VEuPathDB" id="TrichDB:TRFO_22590"/>
<dbReference type="PANTHER" id="PTHR11685">
    <property type="entry name" value="RBR FAMILY RING FINGER AND IBR DOMAIN-CONTAINING"/>
    <property type="match status" value="1"/>
</dbReference>
<dbReference type="GO" id="GO:0061630">
    <property type="term" value="F:ubiquitin protein ligase activity"/>
    <property type="evidence" value="ECO:0007669"/>
    <property type="project" value="UniProtKB-EC"/>
</dbReference>
<evidence type="ECO:0000313" key="11">
    <source>
        <dbReference type="EMBL" id="OHT08828.1"/>
    </source>
</evidence>
<gene>
    <name evidence="11" type="ORF">TRFO_22590</name>
</gene>
<dbReference type="GeneID" id="94837347"/>
<dbReference type="EMBL" id="MLAK01000657">
    <property type="protein sequence ID" value="OHT08828.1"/>
    <property type="molecule type" value="Genomic_DNA"/>
</dbReference>
<evidence type="ECO:0000256" key="3">
    <source>
        <dbReference type="ARBA" id="ARBA00022679"/>
    </source>
</evidence>
<keyword evidence="4" id="KW-0479">Metal-binding</keyword>
<comment type="catalytic activity">
    <reaction evidence="1">
        <text>[E2 ubiquitin-conjugating enzyme]-S-ubiquitinyl-L-cysteine + [acceptor protein]-L-lysine = [E2 ubiquitin-conjugating enzyme]-L-cysteine + [acceptor protein]-N(6)-ubiquitinyl-L-lysine.</text>
        <dbReference type="EC" id="2.3.2.31"/>
    </reaction>
</comment>
<evidence type="ECO:0000256" key="2">
    <source>
        <dbReference type="ARBA" id="ARBA00012251"/>
    </source>
</evidence>
<accession>A0A1J4KGA3</accession>
<dbReference type="OrthoDB" id="10009520at2759"/>
<dbReference type="GO" id="GO:0016567">
    <property type="term" value="P:protein ubiquitination"/>
    <property type="evidence" value="ECO:0007669"/>
    <property type="project" value="InterPro"/>
</dbReference>
<keyword evidence="7" id="KW-0833">Ubl conjugation pathway</keyword>
<dbReference type="PROSITE" id="PS51873">
    <property type="entry name" value="TRIAD"/>
    <property type="match status" value="1"/>
</dbReference>
<keyword evidence="9" id="KW-0175">Coiled coil</keyword>
<dbReference type="CDD" id="cd20335">
    <property type="entry name" value="BRcat_RBR"/>
    <property type="match status" value="1"/>
</dbReference>
<name>A0A1J4KGA3_9EUKA</name>
<dbReference type="InterPro" id="IPR044066">
    <property type="entry name" value="TRIAD_supradom"/>
</dbReference>
<dbReference type="EC" id="2.3.2.31" evidence="2"/>
<dbReference type="Pfam" id="PF22191">
    <property type="entry name" value="IBR_1"/>
    <property type="match status" value="1"/>
</dbReference>
<evidence type="ECO:0000256" key="1">
    <source>
        <dbReference type="ARBA" id="ARBA00001798"/>
    </source>
</evidence>